<dbReference type="AlphaFoldDB" id="A0A2M7S892"/>
<dbReference type="GO" id="GO:0006779">
    <property type="term" value="P:porphyrin-containing compound biosynthetic process"/>
    <property type="evidence" value="ECO:0007669"/>
    <property type="project" value="InterPro"/>
</dbReference>
<dbReference type="GO" id="GO:0004853">
    <property type="term" value="F:uroporphyrinogen decarboxylase activity"/>
    <property type="evidence" value="ECO:0007669"/>
    <property type="project" value="InterPro"/>
</dbReference>
<evidence type="ECO:0000259" key="1">
    <source>
        <dbReference type="Pfam" id="PF01208"/>
    </source>
</evidence>
<accession>A0A2M7S892</accession>
<feature type="domain" description="Uroporphyrinogen decarboxylase (URO-D)" evidence="1">
    <location>
        <begin position="173"/>
        <end position="356"/>
    </location>
</feature>
<name>A0A2M7S892_9BACT</name>
<protein>
    <recommendedName>
        <fullName evidence="1">Uroporphyrinogen decarboxylase (URO-D) domain-containing protein</fullName>
    </recommendedName>
</protein>
<evidence type="ECO:0000313" key="3">
    <source>
        <dbReference type="Proteomes" id="UP000229307"/>
    </source>
</evidence>
<dbReference type="InterPro" id="IPR038071">
    <property type="entry name" value="UROD/MetE-like_sf"/>
</dbReference>
<gene>
    <name evidence="2" type="ORF">COY52_09090</name>
</gene>
<reference evidence="3" key="1">
    <citation type="submission" date="2017-09" db="EMBL/GenBank/DDBJ databases">
        <title>Depth-based differentiation of microbial function through sediment-hosted aquifers and enrichment of novel symbionts in the deep terrestrial subsurface.</title>
        <authorList>
            <person name="Probst A.J."/>
            <person name="Ladd B."/>
            <person name="Jarett J.K."/>
            <person name="Geller-Mcgrath D.E."/>
            <person name="Sieber C.M.K."/>
            <person name="Emerson J.B."/>
            <person name="Anantharaman K."/>
            <person name="Thomas B.C."/>
            <person name="Malmstrom R."/>
            <person name="Stieglmeier M."/>
            <person name="Klingl A."/>
            <person name="Woyke T."/>
            <person name="Ryan C.M."/>
            <person name="Banfield J.F."/>
        </authorList>
    </citation>
    <scope>NUCLEOTIDE SEQUENCE [LARGE SCALE GENOMIC DNA]</scope>
</reference>
<organism evidence="2 3">
    <name type="scientific">Candidatus Desantisbacteria bacterium CG_4_10_14_0_8_um_filter_48_22</name>
    <dbReference type="NCBI Taxonomy" id="1974543"/>
    <lineage>
        <taxon>Bacteria</taxon>
        <taxon>Candidatus Desantisiibacteriota</taxon>
    </lineage>
</organism>
<sequence length="360" mass="42599">MTDRERFLKCILGEKVDRPPFWLWWGPWGRTWQRWEREGKPKEIMDHRSFMNPEQPPCTVPVNCGPCPKFERKVFEENEEYVVFNDEWGIKRRDYKKGESMSQFLEFPIKTREDWKWYKKERLNPDDPRRLDGSWREACKEWVSKGVAIQLGYFPDVGIFGSVRWLLGDEECLVAFYTAPELVRDIMDHMTTVYLAVFEKVVKETRVDIVHIWEDMCGRQGPLISPKHWKEFMGPCYRRIKDFTRKHNIPVMSVDTDGYPDLIIPVMMEHGVNYLWPFEVAAGCDVNYFGNKYPSLGMWGGIDKRALAAGKKAIDRELERIRPAMEKGRYIPDMDHSIPDDVSWENYLHYAKALKKLIIG</sequence>
<proteinExistence type="predicted"/>
<dbReference type="Pfam" id="PF01208">
    <property type="entry name" value="URO-D"/>
    <property type="match status" value="1"/>
</dbReference>
<evidence type="ECO:0000313" key="2">
    <source>
        <dbReference type="EMBL" id="PIZ15699.1"/>
    </source>
</evidence>
<dbReference type="EMBL" id="PFMR01000241">
    <property type="protein sequence ID" value="PIZ15699.1"/>
    <property type="molecule type" value="Genomic_DNA"/>
</dbReference>
<comment type="caution">
    <text evidence="2">The sequence shown here is derived from an EMBL/GenBank/DDBJ whole genome shotgun (WGS) entry which is preliminary data.</text>
</comment>
<dbReference type="SUPFAM" id="SSF51726">
    <property type="entry name" value="UROD/MetE-like"/>
    <property type="match status" value="1"/>
</dbReference>
<dbReference type="Gene3D" id="3.20.20.210">
    <property type="match status" value="1"/>
</dbReference>
<dbReference type="InterPro" id="IPR000257">
    <property type="entry name" value="Uroporphyrinogen_deCOase"/>
</dbReference>
<dbReference type="Proteomes" id="UP000229307">
    <property type="component" value="Unassembled WGS sequence"/>
</dbReference>